<sequence>MLPSEEWHTLKPLFDRREMSAFPPARTKGSQRGGRHPKAWGTGEMASRGRWAGEQRTTRAENMRVMADQTSDNIDLASPRHLLSRRRSTLALQESTPRHPSHPRLGPVPLDLKHTTRLRRKLTWIRDLFWSTGLRLQTADKKGAQNCCWRLYRRSRWASRAISLVGEPGSSPWTRLLAVNFPLRYLMYLVRAASLKLQTRLLCKSDYSSRPRLCT</sequence>
<name>A0AAD6WYU8_9AGAR</name>
<keyword evidence="3" id="KW-1185">Reference proteome</keyword>
<accession>A0AAD6WYU8</accession>
<evidence type="ECO:0000313" key="3">
    <source>
        <dbReference type="Proteomes" id="UP001218188"/>
    </source>
</evidence>
<protein>
    <submittedName>
        <fullName evidence="2">Uncharacterized protein</fullName>
    </submittedName>
</protein>
<organism evidence="2 3">
    <name type="scientific">Mycena alexandri</name>
    <dbReference type="NCBI Taxonomy" id="1745969"/>
    <lineage>
        <taxon>Eukaryota</taxon>
        <taxon>Fungi</taxon>
        <taxon>Dikarya</taxon>
        <taxon>Basidiomycota</taxon>
        <taxon>Agaricomycotina</taxon>
        <taxon>Agaricomycetes</taxon>
        <taxon>Agaricomycetidae</taxon>
        <taxon>Agaricales</taxon>
        <taxon>Marasmiineae</taxon>
        <taxon>Mycenaceae</taxon>
        <taxon>Mycena</taxon>
    </lineage>
</organism>
<feature type="region of interest" description="Disordered" evidence="1">
    <location>
        <begin position="89"/>
        <end position="110"/>
    </location>
</feature>
<evidence type="ECO:0000256" key="1">
    <source>
        <dbReference type="SAM" id="MobiDB-lite"/>
    </source>
</evidence>
<dbReference type="Proteomes" id="UP001218188">
    <property type="component" value="Unassembled WGS sequence"/>
</dbReference>
<comment type="caution">
    <text evidence="2">The sequence shown here is derived from an EMBL/GenBank/DDBJ whole genome shotgun (WGS) entry which is preliminary data.</text>
</comment>
<evidence type="ECO:0000313" key="2">
    <source>
        <dbReference type="EMBL" id="KAJ7028521.1"/>
    </source>
</evidence>
<reference evidence="2" key="1">
    <citation type="submission" date="2023-03" db="EMBL/GenBank/DDBJ databases">
        <title>Massive genome expansion in bonnet fungi (Mycena s.s.) driven by repeated elements and novel gene families across ecological guilds.</title>
        <authorList>
            <consortium name="Lawrence Berkeley National Laboratory"/>
            <person name="Harder C.B."/>
            <person name="Miyauchi S."/>
            <person name="Viragh M."/>
            <person name="Kuo A."/>
            <person name="Thoen E."/>
            <person name="Andreopoulos B."/>
            <person name="Lu D."/>
            <person name="Skrede I."/>
            <person name="Drula E."/>
            <person name="Henrissat B."/>
            <person name="Morin E."/>
            <person name="Kohler A."/>
            <person name="Barry K."/>
            <person name="LaButti K."/>
            <person name="Morin E."/>
            <person name="Salamov A."/>
            <person name="Lipzen A."/>
            <person name="Mereny Z."/>
            <person name="Hegedus B."/>
            <person name="Baldrian P."/>
            <person name="Stursova M."/>
            <person name="Weitz H."/>
            <person name="Taylor A."/>
            <person name="Grigoriev I.V."/>
            <person name="Nagy L.G."/>
            <person name="Martin F."/>
            <person name="Kauserud H."/>
        </authorList>
    </citation>
    <scope>NUCLEOTIDE SEQUENCE</scope>
    <source>
        <strain evidence="2">CBHHK200</strain>
    </source>
</reference>
<dbReference type="EMBL" id="JARJCM010000111">
    <property type="protein sequence ID" value="KAJ7028521.1"/>
    <property type="molecule type" value="Genomic_DNA"/>
</dbReference>
<feature type="region of interest" description="Disordered" evidence="1">
    <location>
        <begin position="21"/>
        <end position="58"/>
    </location>
</feature>
<proteinExistence type="predicted"/>
<dbReference type="AlphaFoldDB" id="A0AAD6WYU8"/>
<gene>
    <name evidence="2" type="ORF">C8F04DRAFT_62062</name>
</gene>